<gene>
    <name evidence="2" type="ORF">JAJ28_003319</name>
</gene>
<evidence type="ECO:0000256" key="1">
    <source>
        <dbReference type="SAM" id="MobiDB-lite"/>
    </source>
</evidence>
<comment type="caution">
    <text evidence="2">The sequence shown here is derived from an EMBL/GenBank/DDBJ whole genome shotgun (WGS) entry which is preliminary data.</text>
</comment>
<accession>A0AAD3YLI0</accession>
<dbReference type="Proteomes" id="UP000859505">
    <property type="component" value="Unassembled WGS sequence"/>
</dbReference>
<reference evidence="2" key="1">
    <citation type="journal article" date="2018" name="Genome Biol.">
        <title>SKESA: strategic k-mer extension for scrupulous assemblies.</title>
        <authorList>
            <person name="Souvorov A."/>
            <person name="Agarwala R."/>
            <person name="Lipman D.J."/>
        </authorList>
    </citation>
    <scope>NUCLEOTIDE SEQUENCE</scope>
    <source>
        <strain evidence="2">OLC2673_Aeromonas</strain>
    </source>
</reference>
<name>A0AAD3YLI0_AERHY</name>
<sequence>MIFFTMDSLNADLVADYTTGGMTDGARLPKRASGETGMVAASASSASLPTRGNEKGPAGP</sequence>
<dbReference type="AlphaFoldDB" id="A0AAD3YLI0"/>
<protein>
    <submittedName>
        <fullName evidence="2">Uncharacterized protein</fullName>
    </submittedName>
</protein>
<proteinExistence type="predicted"/>
<evidence type="ECO:0000313" key="2">
    <source>
        <dbReference type="EMBL" id="HAT6345547.1"/>
    </source>
</evidence>
<feature type="region of interest" description="Disordered" evidence="1">
    <location>
        <begin position="28"/>
        <end position="60"/>
    </location>
</feature>
<reference evidence="2" key="2">
    <citation type="submission" date="2020-01" db="EMBL/GenBank/DDBJ databases">
        <authorList>
            <consortium name="NCBI Pathogen Detection Project"/>
        </authorList>
    </citation>
    <scope>NUCLEOTIDE SEQUENCE</scope>
    <source>
        <strain evidence="2">OLC2673_Aeromonas</strain>
    </source>
</reference>
<evidence type="ECO:0000313" key="3">
    <source>
        <dbReference type="Proteomes" id="UP000859505"/>
    </source>
</evidence>
<dbReference type="EMBL" id="DACTUL010000030">
    <property type="protein sequence ID" value="HAT6345547.1"/>
    <property type="molecule type" value="Genomic_DNA"/>
</dbReference>
<organism evidence="2 3">
    <name type="scientific">Aeromonas hydrophila</name>
    <dbReference type="NCBI Taxonomy" id="644"/>
    <lineage>
        <taxon>Bacteria</taxon>
        <taxon>Pseudomonadati</taxon>
        <taxon>Pseudomonadota</taxon>
        <taxon>Gammaproteobacteria</taxon>
        <taxon>Aeromonadales</taxon>
        <taxon>Aeromonadaceae</taxon>
        <taxon>Aeromonas</taxon>
    </lineage>
</organism>